<dbReference type="PANTHER" id="PTHR34203:SF15">
    <property type="entry name" value="SLL1173 PROTEIN"/>
    <property type="match status" value="1"/>
</dbReference>
<keyword evidence="2" id="KW-0489">Methyltransferase</keyword>
<gene>
    <name evidence="2" type="ORF">EGD98_19495</name>
</gene>
<dbReference type="EMBL" id="RKLQ01000006">
    <property type="protein sequence ID" value="MBX0305832.1"/>
    <property type="molecule type" value="Genomic_DNA"/>
</dbReference>
<reference evidence="2" key="1">
    <citation type="submission" date="2021-06" db="EMBL/GenBank/DDBJ databases">
        <title>Halomicroarcula sp. F24A a new haloarchaeum isolated from saline soil.</title>
        <authorList>
            <person name="Duran-Viseras A."/>
            <person name="Sanchez-Porro C."/>
            <person name="Ventosa A."/>
        </authorList>
    </citation>
    <scope>NUCLEOTIDE SEQUENCE</scope>
    <source>
        <strain evidence="2">F24A</strain>
    </source>
</reference>
<dbReference type="Proteomes" id="UP000783863">
    <property type="component" value="Unassembled WGS sequence"/>
</dbReference>
<dbReference type="InterPro" id="IPR029063">
    <property type="entry name" value="SAM-dependent_MTases_sf"/>
</dbReference>
<dbReference type="GO" id="GO:0032259">
    <property type="term" value="P:methylation"/>
    <property type="evidence" value="ECO:0007669"/>
    <property type="project" value="UniProtKB-KW"/>
</dbReference>
<sequence length="279" mass="31584">MKGITATMRRKLVDAGSQVIDRSPLLSATLRTLWKWRRLFWRWRLSTTSEYRQVQVRDTSATFAVSTRSELVRSTQLGGERHVLAALLEDLDGDEVVWDVGACVGTYSCLIARRLTTGQVVGFEPEPMNRRRLRENLLDNAANERWQISPYALSDHSGNASLASEFREFGAGHHYLTEADTDVTVETRRGDDLVQEGVSPPTVLKIDVQGVELQVLTGLWETLPDVDVVYLEVHTSKCQRYGYTADDVETRLVEAGFTIEELQGPTNYRADIYFIRATR</sequence>
<dbReference type="InterPro" id="IPR052514">
    <property type="entry name" value="SAM-dependent_MTase"/>
</dbReference>
<dbReference type="Gene3D" id="3.40.50.150">
    <property type="entry name" value="Vaccinia Virus protein VP39"/>
    <property type="match status" value="1"/>
</dbReference>
<dbReference type="NCBIfam" id="TIGR01444">
    <property type="entry name" value="fkbM_fam"/>
    <property type="match status" value="1"/>
</dbReference>
<evidence type="ECO:0000259" key="1">
    <source>
        <dbReference type="Pfam" id="PF05050"/>
    </source>
</evidence>
<keyword evidence="2" id="KW-0808">Transferase</keyword>
<organism evidence="2 3">
    <name type="scientific">Haloarcula salinisoli</name>
    <dbReference type="NCBI Taxonomy" id="2487746"/>
    <lineage>
        <taxon>Archaea</taxon>
        <taxon>Methanobacteriati</taxon>
        <taxon>Methanobacteriota</taxon>
        <taxon>Stenosarchaea group</taxon>
        <taxon>Halobacteria</taxon>
        <taxon>Halobacteriales</taxon>
        <taxon>Haloarculaceae</taxon>
        <taxon>Haloarcula</taxon>
    </lineage>
</organism>
<evidence type="ECO:0000313" key="3">
    <source>
        <dbReference type="Proteomes" id="UP000783863"/>
    </source>
</evidence>
<proteinExistence type="predicted"/>
<name>A0A8J8C9Y2_9EURY</name>
<keyword evidence="3" id="KW-1185">Reference proteome</keyword>
<dbReference type="RefSeq" id="WP_220590029.1">
    <property type="nucleotide sequence ID" value="NZ_RKLQ01000006.1"/>
</dbReference>
<dbReference type="SUPFAM" id="SSF53335">
    <property type="entry name" value="S-adenosyl-L-methionine-dependent methyltransferases"/>
    <property type="match status" value="1"/>
</dbReference>
<dbReference type="PANTHER" id="PTHR34203">
    <property type="entry name" value="METHYLTRANSFERASE, FKBM FAMILY PROTEIN"/>
    <property type="match status" value="1"/>
</dbReference>
<dbReference type="GO" id="GO:0008168">
    <property type="term" value="F:methyltransferase activity"/>
    <property type="evidence" value="ECO:0007669"/>
    <property type="project" value="UniProtKB-KW"/>
</dbReference>
<dbReference type="InterPro" id="IPR006342">
    <property type="entry name" value="FkbM_mtfrase"/>
</dbReference>
<comment type="caution">
    <text evidence="2">The sequence shown here is derived from an EMBL/GenBank/DDBJ whole genome shotgun (WGS) entry which is preliminary data.</text>
</comment>
<protein>
    <submittedName>
        <fullName evidence="2">FkbM family methyltransferase</fullName>
    </submittedName>
</protein>
<dbReference type="AlphaFoldDB" id="A0A8J8C9Y2"/>
<accession>A0A8J8C9Y2</accession>
<dbReference type="Pfam" id="PF05050">
    <property type="entry name" value="Methyltransf_21"/>
    <property type="match status" value="1"/>
</dbReference>
<feature type="domain" description="Methyltransferase FkbM" evidence="1">
    <location>
        <begin position="99"/>
        <end position="257"/>
    </location>
</feature>
<evidence type="ECO:0000313" key="2">
    <source>
        <dbReference type="EMBL" id="MBX0305832.1"/>
    </source>
</evidence>